<keyword evidence="2" id="KW-0472">Membrane</keyword>
<evidence type="ECO:0000313" key="3">
    <source>
        <dbReference type="EMBL" id="MFC6315927.1"/>
    </source>
</evidence>
<evidence type="ECO:0000256" key="1">
    <source>
        <dbReference type="SAM" id="MobiDB-lite"/>
    </source>
</evidence>
<dbReference type="Pfam" id="PF03382">
    <property type="entry name" value="DUF285"/>
    <property type="match status" value="2"/>
</dbReference>
<feature type="region of interest" description="Disordered" evidence="1">
    <location>
        <begin position="597"/>
        <end position="704"/>
    </location>
</feature>
<dbReference type="EMBL" id="JBHSSM010000022">
    <property type="protein sequence ID" value="MFC6315927.1"/>
    <property type="molecule type" value="Genomic_DNA"/>
</dbReference>
<keyword evidence="2" id="KW-0812">Transmembrane</keyword>
<comment type="caution">
    <text evidence="3">The sequence shown here is derived from an EMBL/GenBank/DDBJ whole genome shotgun (WGS) entry which is preliminary data.</text>
</comment>
<evidence type="ECO:0000313" key="4">
    <source>
        <dbReference type="Proteomes" id="UP001596310"/>
    </source>
</evidence>
<protein>
    <submittedName>
        <fullName evidence="3">BspA family leucine-rich repeat surface protein</fullName>
    </submittedName>
</protein>
<keyword evidence="4" id="KW-1185">Reference proteome</keyword>
<dbReference type="RefSeq" id="WP_125599985.1">
    <property type="nucleotide sequence ID" value="NZ_JBHSSM010000022.1"/>
</dbReference>
<dbReference type="InterPro" id="IPR032675">
    <property type="entry name" value="LRR_dom_sf"/>
</dbReference>
<sequence length="738" mass="78536">MKIKQQPPPAGRQTVAVNKPRRLLFVGWFYFCGLVLSNSITVPAATILAATATTPPSEVATVNTQPHSNAILQSVESIADSNQLAATPMTTDPVPITSVTATAADLDEQAQVGQDDNGATESTAVPATETSTPATPEIDQISPAAGQISKAGTFGTVAWRLEDQAGTLVLVLGAGELGEIAFDYNNTNPSERSQLPWLSSQTAIQKVVFEGPVTAHATADSTGTFRSLAGLFDNMKSLTVLENISHLQTTQVNDLSYLFNDCASLPAIDLTHFETSAATDFSQMFSGCSRLTSLDVSPLDTSAATYMPGMFAGTKTLTEIVGLDKLKTARVTNFSAMFEGCFNLTELDITQFDFGQAAAIYSMFTNCTELTTLDLSAFDTLSNTPTQPYSLDQMFSGCLSLTTLDLQPFVDKPLGYLSYTFSDCASLTTLDLSMLKTAAVTSFESTFANCTSLKSINLTGLDTSSATTMATMFLNTNSLHRLNLSHFQTENLTTAMGMFASLDLGTGEPTGPSQLEDLDISGLTTTQLDDDGLDMMLTGLINLKKLKLGAATKLTRAVDLPESSGREGKWQQIDDDAAVFANVDLMDLYNDPPRAATYVPWGQVPDEGDGSETPGGGGSENPDDGDDENNNGEKPDDGDDGDTIAPEPDDDQDTENDPGDDGTDQDNQADSGDDTVDPERPVLPATGAESGVRDRLPQTAETSNRRAQQLGMLLLSGVLLGLGVMVLPRRNHRSTRPH</sequence>
<name>A0ABW1UPR6_9LACO</name>
<dbReference type="InterPro" id="IPR011889">
    <property type="entry name" value="Liste_lipo_26"/>
</dbReference>
<dbReference type="NCBIfam" id="TIGR02167">
    <property type="entry name" value="Liste_lipo_26"/>
    <property type="match status" value="5"/>
</dbReference>
<dbReference type="Proteomes" id="UP001596310">
    <property type="component" value="Unassembled WGS sequence"/>
</dbReference>
<feature type="transmembrane region" description="Helical" evidence="2">
    <location>
        <begin position="28"/>
        <end position="50"/>
    </location>
</feature>
<dbReference type="Gene3D" id="3.80.10.10">
    <property type="entry name" value="Ribonuclease Inhibitor"/>
    <property type="match status" value="2"/>
</dbReference>
<gene>
    <name evidence="3" type="ORF">ACFQHW_10175</name>
</gene>
<reference evidence="4" key="1">
    <citation type="journal article" date="2019" name="Int. J. Syst. Evol. Microbiol.">
        <title>The Global Catalogue of Microorganisms (GCM) 10K type strain sequencing project: providing services to taxonomists for standard genome sequencing and annotation.</title>
        <authorList>
            <consortium name="The Broad Institute Genomics Platform"/>
            <consortium name="The Broad Institute Genome Sequencing Center for Infectious Disease"/>
            <person name="Wu L."/>
            <person name="Ma J."/>
        </authorList>
    </citation>
    <scope>NUCLEOTIDE SEQUENCE [LARGE SCALE GENOMIC DNA]</scope>
    <source>
        <strain evidence="4">CCM 8897</strain>
    </source>
</reference>
<dbReference type="InterPro" id="IPR005046">
    <property type="entry name" value="DUF285"/>
</dbReference>
<dbReference type="SUPFAM" id="SSF52047">
    <property type="entry name" value="RNI-like"/>
    <property type="match status" value="1"/>
</dbReference>
<feature type="compositionally biased region" description="Acidic residues" evidence="1">
    <location>
        <begin position="621"/>
        <end position="664"/>
    </location>
</feature>
<feature type="region of interest" description="Disordered" evidence="1">
    <location>
        <begin position="108"/>
        <end position="139"/>
    </location>
</feature>
<organism evidence="3 4">
    <name type="scientific">Lapidilactobacillus achengensis</name>
    <dbReference type="NCBI Taxonomy" id="2486000"/>
    <lineage>
        <taxon>Bacteria</taxon>
        <taxon>Bacillati</taxon>
        <taxon>Bacillota</taxon>
        <taxon>Bacilli</taxon>
        <taxon>Lactobacillales</taxon>
        <taxon>Lactobacillaceae</taxon>
        <taxon>Lapidilactobacillus</taxon>
    </lineage>
</organism>
<accession>A0ABW1UPR6</accession>
<evidence type="ECO:0000256" key="2">
    <source>
        <dbReference type="SAM" id="Phobius"/>
    </source>
</evidence>
<keyword evidence="2" id="KW-1133">Transmembrane helix</keyword>
<proteinExistence type="predicted"/>
<dbReference type="PANTHER" id="PTHR13318">
    <property type="entry name" value="PARTNER OF PAIRED, ISOFORM B-RELATED"/>
    <property type="match status" value="1"/>
</dbReference>
<feature type="transmembrane region" description="Helical" evidence="2">
    <location>
        <begin position="710"/>
        <end position="728"/>
    </location>
</feature>
<feature type="compositionally biased region" description="Low complexity" evidence="1">
    <location>
        <begin position="119"/>
        <end position="137"/>
    </location>
</feature>